<sequence length="65" mass="6820">MRVFLGLLGLVLSSLSLACLFGMGLTYAPSAAVLALFAYGCFYGCFKGTANRSSTPDKSLPPKQP</sequence>
<feature type="transmembrane region" description="Helical" evidence="1">
    <location>
        <begin position="28"/>
        <end position="46"/>
    </location>
</feature>
<dbReference type="Proteomes" id="UP000053024">
    <property type="component" value="Unassembled WGS sequence"/>
</dbReference>
<keyword evidence="1" id="KW-0472">Membrane</keyword>
<keyword evidence="1" id="KW-0812">Transmembrane</keyword>
<reference evidence="2 3" key="1">
    <citation type="submission" date="2015-10" db="EMBL/GenBank/DDBJ databases">
        <title>Draft genome sequence of Streptomyces bungoensis DSM 41781, type strain for the species Streptomyces bungoensis.</title>
        <authorList>
            <person name="Ruckert C."/>
            <person name="Winkler A."/>
            <person name="Kalinowski J."/>
            <person name="Kampfer P."/>
            <person name="Glaeser S."/>
        </authorList>
    </citation>
    <scope>NUCLEOTIDE SEQUENCE [LARGE SCALE GENOMIC DNA]</scope>
    <source>
        <strain evidence="2 3">DSM 41781</strain>
    </source>
</reference>
<evidence type="ECO:0000256" key="1">
    <source>
        <dbReference type="SAM" id="Phobius"/>
    </source>
</evidence>
<evidence type="ECO:0000313" key="3">
    <source>
        <dbReference type="Proteomes" id="UP000053024"/>
    </source>
</evidence>
<accession>A0A117RCU0</accession>
<dbReference type="EMBL" id="LMWX01000025">
    <property type="protein sequence ID" value="KUN83821.1"/>
    <property type="molecule type" value="Genomic_DNA"/>
</dbReference>
<comment type="caution">
    <text evidence="2">The sequence shown here is derived from an EMBL/GenBank/DDBJ whole genome shotgun (WGS) entry which is preliminary data.</text>
</comment>
<name>A0A117RCU0_9ACTN</name>
<gene>
    <name evidence="2" type="ORF">AQJ66_16740</name>
</gene>
<keyword evidence="1" id="KW-1133">Transmembrane helix</keyword>
<organism evidence="2 3">
    <name type="scientific">Streptomyces bungoensis</name>
    <dbReference type="NCBI Taxonomy" id="285568"/>
    <lineage>
        <taxon>Bacteria</taxon>
        <taxon>Bacillati</taxon>
        <taxon>Actinomycetota</taxon>
        <taxon>Actinomycetes</taxon>
        <taxon>Kitasatosporales</taxon>
        <taxon>Streptomycetaceae</taxon>
        <taxon>Streptomyces</taxon>
    </lineage>
</organism>
<dbReference type="AlphaFoldDB" id="A0A117RCU0"/>
<dbReference type="OrthoDB" id="9898857at2"/>
<proteinExistence type="predicted"/>
<evidence type="ECO:0008006" key="4">
    <source>
        <dbReference type="Google" id="ProtNLM"/>
    </source>
</evidence>
<evidence type="ECO:0000313" key="2">
    <source>
        <dbReference type="EMBL" id="KUN83821.1"/>
    </source>
</evidence>
<dbReference type="PROSITE" id="PS51257">
    <property type="entry name" value="PROKAR_LIPOPROTEIN"/>
    <property type="match status" value="1"/>
</dbReference>
<dbReference type="RefSeq" id="WP_061922007.1">
    <property type="nucleotide sequence ID" value="NZ_JBEYBH010000004.1"/>
</dbReference>
<keyword evidence="3" id="KW-1185">Reference proteome</keyword>
<protein>
    <recommendedName>
        <fullName evidence="4">Lipoprotein</fullName>
    </recommendedName>
</protein>